<dbReference type="Proteomes" id="UP001301797">
    <property type="component" value="Chromosome"/>
</dbReference>
<dbReference type="RefSeq" id="WP_317136332.1">
    <property type="nucleotide sequence ID" value="NZ_CP043875.1"/>
</dbReference>
<organism evidence="2 3">
    <name type="scientific">Methanochimaera problematica</name>
    <dbReference type="NCBI Taxonomy" id="2609417"/>
    <lineage>
        <taxon>Archaea</taxon>
        <taxon>Methanobacteriati</taxon>
        <taxon>Methanobacteriota</taxon>
        <taxon>Stenosarchaea group</taxon>
        <taxon>Methanomicrobia</taxon>
        <taxon>Methanomicrobiales</taxon>
        <taxon>Methanomicrobiaceae</taxon>
        <taxon>Methanochimaera</taxon>
    </lineage>
</organism>
<evidence type="ECO:0000313" key="3">
    <source>
        <dbReference type="Proteomes" id="UP001301797"/>
    </source>
</evidence>
<protein>
    <submittedName>
        <fullName evidence="2">Uncharacterized protein</fullName>
    </submittedName>
</protein>
<name>A0AA97FEN2_9EURY</name>
<dbReference type="EMBL" id="CP043875">
    <property type="protein sequence ID" value="WOF16893.1"/>
    <property type="molecule type" value="Genomic_DNA"/>
</dbReference>
<reference evidence="2 3" key="1">
    <citation type="submission" date="2019-09" db="EMBL/GenBank/DDBJ databases">
        <title>The complete genome of Methanoplanus sp. FWC-SCC4.</title>
        <authorList>
            <person name="Chen S.-C."/>
            <person name="Zhou Y.-Z."/>
            <person name="Lai M.-C."/>
        </authorList>
    </citation>
    <scope>NUCLEOTIDE SEQUENCE [LARGE SCALE GENOMIC DNA]</scope>
    <source>
        <strain evidence="2 3">FWC-SCC4</strain>
    </source>
</reference>
<feature type="coiled-coil region" evidence="1">
    <location>
        <begin position="67"/>
        <end position="144"/>
    </location>
</feature>
<accession>A0AA97FEN2</accession>
<evidence type="ECO:0000256" key="1">
    <source>
        <dbReference type="SAM" id="Coils"/>
    </source>
</evidence>
<evidence type="ECO:0000313" key="2">
    <source>
        <dbReference type="EMBL" id="WOF16893.1"/>
    </source>
</evidence>
<dbReference type="AlphaFoldDB" id="A0AA97FEN2"/>
<keyword evidence="3" id="KW-1185">Reference proteome</keyword>
<dbReference type="GeneID" id="85230388"/>
<sequence length="188" mass="21090">MRITITIDDELGAEIDASAASLGLKRVEWIRVACAEYLTAMAGNKAPDSKPETKTTLEISEDNSDILSGKDEEISRLKDEIEMERELRNAYSRLIDEKDGRIDDLKEEISRIEALSITAADNIASSKDERITDLNNMIDHLQAQAAAHSVALQSAVRTPALEEKKEDEEAEEKSGVELIEKPKWMFWK</sequence>
<proteinExistence type="predicted"/>
<keyword evidence="1" id="KW-0175">Coiled coil</keyword>
<dbReference type="KEGG" id="mefw:F1737_09440"/>
<gene>
    <name evidence="2" type="ORF">F1737_09440</name>
</gene>